<evidence type="ECO:0000313" key="6">
    <source>
        <dbReference type="Proteomes" id="UP001432322"/>
    </source>
</evidence>
<dbReference type="PROSITE" id="PS00214">
    <property type="entry name" value="FABP"/>
    <property type="match status" value="1"/>
</dbReference>
<dbReference type="Proteomes" id="UP001432322">
    <property type="component" value="Unassembled WGS sequence"/>
</dbReference>
<feature type="domain" description="Cytosolic fatty-acid binding proteins" evidence="4">
    <location>
        <begin position="29"/>
        <end position="46"/>
    </location>
</feature>
<protein>
    <recommendedName>
        <fullName evidence="4">Cytosolic fatty-acid binding proteins domain-containing protein</fullName>
    </recommendedName>
</protein>
<keyword evidence="3" id="KW-0446">Lipid-binding</keyword>
<sequence>RFPGCFFVILIKFSNKPIADMSVPDEFLGTWTFDKHEGFDDLLASKNVPWVIRKVVIVAGETKKFTKLGEGKWEAEHQMATYKAKYEFTMGVEFVTRGMEGIDHKIIVTMRGSTLVETHQLLDKPNQPLEDHTYHIEGGKLVQTLRNGDIVAKRYFKRKN</sequence>
<evidence type="ECO:0000256" key="3">
    <source>
        <dbReference type="ARBA" id="ARBA00023121"/>
    </source>
</evidence>
<keyword evidence="2" id="KW-0813">Transport</keyword>
<dbReference type="SUPFAM" id="SSF50814">
    <property type="entry name" value="Lipocalins"/>
    <property type="match status" value="1"/>
</dbReference>
<feature type="non-terminal residue" evidence="5">
    <location>
        <position position="1"/>
    </location>
</feature>
<dbReference type="InterPro" id="IPR000463">
    <property type="entry name" value="Fatty_acid-bd"/>
</dbReference>
<dbReference type="CDD" id="cd00742">
    <property type="entry name" value="FABP"/>
    <property type="match status" value="1"/>
</dbReference>
<evidence type="ECO:0000313" key="5">
    <source>
        <dbReference type="EMBL" id="GMT30001.1"/>
    </source>
</evidence>
<evidence type="ECO:0000256" key="1">
    <source>
        <dbReference type="ARBA" id="ARBA00008390"/>
    </source>
</evidence>
<dbReference type="PRINTS" id="PR00178">
    <property type="entry name" value="FATTYACIDBP"/>
</dbReference>
<evidence type="ECO:0000259" key="4">
    <source>
        <dbReference type="PROSITE" id="PS00214"/>
    </source>
</evidence>
<dbReference type="AlphaFoldDB" id="A0AAV5WCK1"/>
<dbReference type="EMBL" id="BTSY01000005">
    <property type="protein sequence ID" value="GMT30001.1"/>
    <property type="molecule type" value="Genomic_DNA"/>
</dbReference>
<dbReference type="PANTHER" id="PTHR22725">
    <property type="entry name" value="FATTY ACID-BINDING PROTEIN HOMOLOG 1-RELATED-RELATED"/>
    <property type="match status" value="1"/>
</dbReference>
<comment type="similarity">
    <text evidence="1">Belongs to the calycin superfamily. Fatty-acid binding protein (FABP) family.</text>
</comment>
<keyword evidence="6" id="KW-1185">Reference proteome</keyword>
<gene>
    <name evidence="5" type="ORF">PFISCL1PPCAC_21298</name>
</gene>
<dbReference type="PANTHER" id="PTHR22725:SF9">
    <property type="entry name" value="FATTY ACID-BINDING PROTEIN HOMOLOG 3"/>
    <property type="match status" value="1"/>
</dbReference>
<accession>A0AAV5WCK1</accession>
<proteinExistence type="inferred from homology"/>
<evidence type="ECO:0000256" key="2">
    <source>
        <dbReference type="ARBA" id="ARBA00022448"/>
    </source>
</evidence>
<comment type="caution">
    <text evidence="5">The sequence shown here is derived from an EMBL/GenBank/DDBJ whole genome shotgun (WGS) entry which is preliminary data.</text>
</comment>
<organism evidence="5 6">
    <name type="scientific">Pristionchus fissidentatus</name>
    <dbReference type="NCBI Taxonomy" id="1538716"/>
    <lineage>
        <taxon>Eukaryota</taxon>
        <taxon>Metazoa</taxon>
        <taxon>Ecdysozoa</taxon>
        <taxon>Nematoda</taxon>
        <taxon>Chromadorea</taxon>
        <taxon>Rhabditida</taxon>
        <taxon>Rhabditina</taxon>
        <taxon>Diplogasteromorpha</taxon>
        <taxon>Diplogasteroidea</taxon>
        <taxon>Neodiplogasteridae</taxon>
        <taxon>Pristionchus</taxon>
    </lineage>
</organism>
<dbReference type="InterPro" id="IPR040094">
    <property type="entry name" value="Lbp1-4"/>
</dbReference>
<reference evidence="5" key="1">
    <citation type="submission" date="2023-10" db="EMBL/GenBank/DDBJ databases">
        <title>Genome assembly of Pristionchus species.</title>
        <authorList>
            <person name="Yoshida K."/>
            <person name="Sommer R.J."/>
        </authorList>
    </citation>
    <scope>NUCLEOTIDE SEQUENCE</scope>
    <source>
        <strain evidence="5">RS5133</strain>
    </source>
</reference>
<name>A0AAV5WCK1_9BILA</name>
<dbReference type="InterPro" id="IPR012674">
    <property type="entry name" value="Calycin"/>
</dbReference>
<dbReference type="Gene3D" id="2.40.128.20">
    <property type="match status" value="1"/>
</dbReference>
<dbReference type="GO" id="GO:0008289">
    <property type="term" value="F:lipid binding"/>
    <property type="evidence" value="ECO:0007669"/>
    <property type="project" value="UniProtKB-KW"/>
</dbReference>